<feature type="region of interest" description="Disordered" evidence="8">
    <location>
        <begin position="66"/>
        <end position="121"/>
    </location>
</feature>
<dbReference type="Pfam" id="PF00230">
    <property type="entry name" value="MIP"/>
    <property type="match status" value="1"/>
</dbReference>
<comment type="caution">
    <text evidence="10">The sequence shown here is derived from an EMBL/GenBank/DDBJ whole genome shotgun (WGS) entry which is preliminary data.</text>
</comment>
<dbReference type="PRINTS" id="PR00783">
    <property type="entry name" value="MINTRINSICP"/>
</dbReference>
<feature type="transmembrane region" description="Helical" evidence="9">
    <location>
        <begin position="155"/>
        <end position="179"/>
    </location>
</feature>
<dbReference type="PANTHER" id="PTHR43829:SF24">
    <property type="entry name" value="MIP AQUAPORIN (EUROFUNG)"/>
    <property type="match status" value="1"/>
</dbReference>
<protein>
    <recommendedName>
        <fullName evidence="12">Aquaporin-like protein</fullName>
    </recommendedName>
</protein>
<dbReference type="InterPro" id="IPR000425">
    <property type="entry name" value="MIP"/>
</dbReference>
<dbReference type="Proteomes" id="UP001310594">
    <property type="component" value="Unassembled WGS sequence"/>
</dbReference>
<feature type="transmembrane region" description="Helical" evidence="9">
    <location>
        <begin position="191"/>
        <end position="212"/>
    </location>
</feature>
<keyword evidence="4 7" id="KW-0812">Transmembrane</keyword>
<feature type="compositionally biased region" description="Basic and acidic residues" evidence="8">
    <location>
        <begin position="66"/>
        <end position="80"/>
    </location>
</feature>
<dbReference type="SUPFAM" id="SSF81338">
    <property type="entry name" value="Aquaporin-like"/>
    <property type="match status" value="1"/>
</dbReference>
<name>A0AAN8A1K1_9PEZI</name>
<evidence type="ECO:0000256" key="7">
    <source>
        <dbReference type="RuleBase" id="RU000477"/>
    </source>
</evidence>
<comment type="similarity">
    <text evidence="2 7">Belongs to the MIP/aquaporin (TC 1.A.8) family.</text>
</comment>
<accession>A0AAN8A1K1</accession>
<keyword evidence="6 9" id="KW-0472">Membrane</keyword>
<evidence type="ECO:0000256" key="1">
    <source>
        <dbReference type="ARBA" id="ARBA00004141"/>
    </source>
</evidence>
<dbReference type="InterPro" id="IPR050363">
    <property type="entry name" value="MIP/Aquaporin"/>
</dbReference>
<comment type="subcellular location">
    <subcellularLocation>
        <location evidence="1">Membrane</location>
        <topology evidence="1">Multi-pass membrane protein</topology>
    </subcellularLocation>
</comment>
<feature type="compositionally biased region" description="Low complexity" evidence="8">
    <location>
        <begin position="104"/>
        <end position="113"/>
    </location>
</feature>
<reference evidence="10" key="1">
    <citation type="submission" date="2023-08" db="EMBL/GenBank/DDBJ databases">
        <title>Black Yeasts Isolated from many extreme environments.</title>
        <authorList>
            <person name="Coleine C."/>
            <person name="Stajich J.E."/>
            <person name="Selbmann L."/>
        </authorList>
    </citation>
    <scope>NUCLEOTIDE SEQUENCE</scope>
    <source>
        <strain evidence="10">CCFEE 5810</strain>
    </source>
</reference>
<evidence type="ECO:0000256" key="2">
    <source>
        <dbReference type="ARBA" id="ARBA00006175"/>
    </source>
</evidence>
<evidence type="ECO:0000313" key="11">
    <source>
        <dbReference type="Proteomes" id="UP001310594"/>
    </source>
</evidence>
<evidence type="ECO:0000256" key="6">
    <source>
        <dbReference type="ARBA" id="ARBA00023136"/>
    </source>
</evidence>
<evidence type="ECO:0000256" key="4">
    <source>
        <dbReference type="ARBA" id="ARBA00022692"/>
    </source>
</evidence>
<proteinExistence type="inferred from homology"/>
<dbReference type="EMBL" id="JAVRQU010000008">
    <property type="protein sequence ID" value="KAK5700082.1"/>
    <property type="molecule type" value="Genomic_DNA"/>
</dbReference>
<evidence type="ECO:0000313" key="10">
    <source>
        <dbReference type="EMBL" id="KAK5700082.1"/>
    </source>
</evidence>
<evidence type="ECO:0000256" key="5">
    <source>
        <dbReference type="ARBA" id="ARBA00022989"/>
    </source>
</evidence>
<sequence length="363" mass="40172">MSTHANNDQDLGLAMSPWETIVRQHPSKTHYQAGYRELNDWIEQQDQQPEINLAATFPHQLRFRKRMPDAEQDESPRSGEDVEDEPRAQAAANQRDEQEMAQMRSSESRQQTRTSHDATSTIDFQSKFADDDQSRLPPDAPHNTWANFRTKHRRILAEFLGTTLVMFIGICANLTYITSDGQHVNLLAVDLVWGFAVMIGIYVSGGASGGFLNPSITVMLSVLRGFPAKRVPSYIVAEVFGAFVGAILAYAINRDNIMHLHEGLIPGSTGIYFYTQPQPWVTPLTAFFNEFLVSAVLGCAVMALGDSGNSPPGAGMHAFIIGLVVTTCTIIGSYSTSACLNPARDFGMYKAPDIYGREHLVRK</sequence>
<evidence type="ECO:0000256" key="9">
    <source>
        <dbReference type="SAM" id="Phobius"/>
    </source>
</evidence>
<dbReference type="CDD" id="cd00333">
    <property type="entry name" value="MIP"/>
    <property type="match status" value="1"/>
</dbReference>
<keyword evidence="3 7" id="KW-0813">Transport</keyword>
<evidence type="ECO:0000256" key="3">
    <source>
        <dbReference type="ARBA" id="ARBA00022448"/>
    </source>
</evidence>
<dbReference type="AlphaFoldDB" id="A0AAN8A1K1"/>
<evidence type="ECO:0000256" key="8">
    <source>
        <dbReference type="SAM" id="MobiDB-lite"/>
    </source>
</evidence>
<feature type="transmembrane region" description="Helical" evidence="9">
    <location>
        <begin position="233"/>
        <end position="252"/>
    </location>
</feature>
<dbReference type="PANTHER" id="PTHR43829">
    <property type="entry name" value="AQUAPORIN OR AQUAGLYCEROPORIN RELATED"/>
    <property type="match status" value="1"/>
</dbReference>
<feature type="transmembrane region" description="Helical" evidence="9">
    <location>
        <begin position="316"/>
        <end position="334"/>
    </location>
</feature>
<dbReference type="GO" id="GO:0015254">
    <property type="term" value="F:glycerol channel activity"/>
    <property type="evidence" value="ECO:0007669"/>
    <property type="project" value="TreeGrafter"/>
</dbReference>
<dbReference type="Gene3D" id="1.20.1080.10">
    <property type="entry name" value="Glycerol uptake facilitator protein"/>
    <property type="match status" value="1"/>
</dbReference>
<gene>
    <name evidence="10" type="ORF">LTR97_006217</name>
</gene>
<dbReference type="GO" id="GO:0015250">
    <property type="term" value="F:water channel activity"/>
    <property type="evidence" value="ECO:0007669"/>
    <property type="project" value="TreeGrafter"/>
</dbReference>
<organism evidence="10 11">
    <name type="scientific">Elasticomyces elasticus</name>
    <dbReference type="NCBI Taxonomy" id="574655"/>
    <lineage>
        <taxon>Eukaryota</taxon>
        <taxon>Fungi</taxon>
        <taxon>Dikarya</taxon>
        <taxon>Ascomycota</taxon>
        <taxon>Pezizomycotina</taxon>
        <taxon>Dothideomycetes</taxon>
        <taxon>Dothideomycetidae</taxon>
        <taxon>Mycosphaerellales</taxon>
        <taxon>Teratosphaeriaceae</taxon>
        <taxon>Elasticomyces</taxon>
    </lineage>
</organism>
<dbReference type="InterPro" id="IPR023271">
    <property type="entry name" value="Aquaporin-like"/>
</dbReference>
<evidence type="ECO:0008006" key="12">
    <source>
        <dbReference type="Google" id="ProtNLM"/>
    </source>
</evidence>
<dbReference type="GO" id="GO:0005886">
    <property type="term" value="C:plasma membrane"/>
    <property type="evidence" value="ECO:0007669"/>
    <property type="project" value="TreeGrafter"/>
</dbReference>
<keyword evidence="5 9" id="KW-1133">Transmembrane helix</keyword>